<evidence type="ECO:0000256" key="1">
    <source>
        <dbReference type="SAM" id="MobiDB-lite"/>
    </source>
</evidence>
<feature type="compositionally biased region" description="Basic residues" evidence="1">
    <location>
        <begin position="187"/>
        <end position="212"/>
    </location>
</feature>
<organism evidence="2 3">
    <name type="scientific">Austropuccinia psidii MF-1</name>
    <dbReference type="NCBI Taxonomy" id="1389203"/>
    <lineage>
        <taxon>Eukaryota</taxon>
        <taxon>Fungi</taxon>
        <taxon>Dikarya</taxon>
        <taxon>Basidiomycota</taxon>
        <taxon>Pucciniomycotina</taxon>
        <taxon>Pucciniomycetes</taxon>
        <taxon>Pucciniales</taxon>
        <taxon>Sphaerophragmiaceae</taxon>
        <taxon>Austropuccinia</taxon>
    </lineage>
</organism>
<feature type="region of interest" description="Disordered" evidence="1">
    <location>
        <begin position="1"/>
        <end position="51"/>
    </location>
</feature>
<feature type="region of interest" description="Disordered" evidence="1">
    <location>
        <begin position="164"/>
        <end position="217"/>
    </location>
</feature>
<protein>
    <submittedName>
        <fullName evidence="2">Uncharacterized protein</fullName>
    </submittedName>
</protein>
<name>A0A9Q3FSY6_9BASI</name>
<comment type="caution">
    <text evidence="2">The sequence shown here is derived from an EMBL/GenBank/DDBJ whole genome shotgun (WGS) entry which is preliminary data.</text>
</comment>
<dbReference type="Proteomes" id="UP000765509">
    <property type="component" value="Unassembled WGS sequence"/>
</dbReference>
<evidence type="ECO:0000313" key="3">
    <source>
        <dbReference type="Proteomes" id="UP000765509"/>
    </source>
</evidence>
<gene>
    <name evidence="2" type="ORF">O181_082616</name>
</gene>
<reference evidence="2" key="1">
    <citation type="submission" date="2021-03" db="EMBL/GenBank/DDBJ databases">
        <title>Draft genome sequence of rust myrtle Austropuccinia psidii MF-1, a brazilian biotype.</title>
        <authorList>
            <person name="Quecine M.C."/>
            <person name="Pachon D.M.R."/>
            <person name="Bonatelli M.L."/>
            <person name="Correr F.H."/>
            <person name="Franceschini L.M."/>
            <person name="Leite T.F."/>
            <person name="Margarido G.R.A."/>
            <person name="Almeida C.A."/>
            <person name="Ferrarezi J.A."/>
            <person name="Labate C.A."/>
        </authorList>
    </citation>
    <scope>NUCLEOTIDE SEQUENCE</scope>
    <source>
        <strain evidence="2">MF-1</strain>
    </source>
</reference>
<feature type="compositionally biased region" description="Polar residues" evidence="1">
    <location>
        <begin position="1"/>
        <end position="11"/>
    </location>
</feature>
<dbReference type="AlphaFoldDB" id="A0A9Q3FSY6"/>
<accession>A0A9Q3FSY6</accession>
<dbReference type="EMBL" id="AVOT02047607">
    <property type="protein sequence ID" value="MBW0542901.1"/>
    <property type="molecule type" value="Genomic_DNA"/>
</dbReference>
<feature type="compositionally biased region" description="Basic residues" evidence="1">
    <location>
        <begin position="20"/>
        <end position="35"/>
    </location>
</feature>
<evidence type="ECO:0000313" key="2">
    <source>
        <dbReference type="EMBL" id="MBW0542901.1"/>
    </source>
</evidence>
<proteinExistence type="predicted"/>
<sequence length="258" mass="29066">MVHNTNGSSYSVRPDGFGQRRVKTKCRSCKSSSRKTHLEDARVSPHFQRSAPTKYDVNSEYELIHDNISRAEPFSSGRNRSLSMAIQELVQRSQRGGVGNMPKPLAGSHELLLPDEELSGSGETIELLGAWITLSCKEKVKKIENLLKNKSLFSIDQKKELEMTPALEKKGPVASTSSKPAAEVSKDKHKGPQKKQKGPKIHQGKGKSKTNWHRPYPQGYRIRKLEPSAMDSVVNMARTLISFIAKEKERVKRTFEWK</sequence>
<keyword evidence="3" id="KW-1185">Reference proteome</keyword>